<evidence type="ECO:0000313" key="1">
    <source>
        <dbReference type="EMBL" id="GIY26661.1"/>
    </source>
</evidence>
<sequence>MLRSYKRMGIVNNSREPIINRFASVGRNPRSEGTVSHPPTRVGFSGISKGFLVHNLNTIFEQLSLAAITNNVVRFSLSNETFGAENYSLISFFGLDTA</sequence>
<dbReference type="Proteomes" id="UP001054837">
    <property type="component" value="Unassembled WGS sequence"/>
</dbReference>
<name>A0AAV4S0N9_9ARAC</name>
<keyword evidence="2" id="KW-1185">Reference proteome</keyword>
<proteinExistence type="predicted"/>
<protein>
    <submittedName>
        <fullName evidence="1">Uncharacterized protein</fullName>
    </submittedName>
</protein>
<dbReference type="EMBL" id="BPLQ01006962">
    <property type="protein sequence ID" value="GIY26661.1"/>
    <property type="molecule type" value="Genomic_DNA"/>
</dbReference>
<organism evidence="1 2">
    <name type="scientific">Caerostris darwini</name>
    <dbReference type="NCBI Taxonomy" id="1538125"/>
    <lineage>
        <taxon>Eukaryota</taxon>
        <taxon>Metazoa</taxon>
        <taxon>Ecdysozoa</taxon>
        <taxon>Arthropoda</taxon>
        <taxon>Chelicerata</taxon>
        <taxon>Arachnida</taxon>
        <taxon>Araneae</taxon>
        <taxon>Araneomorphae</taxon>
        <taxon>Entelegynae</taxon>
        <taxon>Araneoidea</taxon>
        <taxon>Araneidae</taxon>
        <taxon>Caerostris</taxon>
    </lineage>
</organism>
<reference evidence="1 2" key="1">
    <citation type="submission" date="2021-06" db="EMBL/GenBank/DDBJ databases">
        <title>Caerostris darwini draft genome.</title>
        <authorList>
            <person name="Kono N."/>
            <person name="Arakawa K."/>
        </authorList>
    </citation>
    <scope>NUCLEOTIDE SEQUENCE [LARGE SCALE GENOMIC DNA]</scope>
</reference>
<dbReference type="AlphaFoldDB" id="A0AAV4S0N9"/>
<evidence type="ECO:0000313" key="2">
    <source>
        <dbReference type="Proteomes" id="UP001054837"/>
    </source>
</evidence>
<accession>A0AAV4S0N9</accession>
<gene>
    <name evidence="1" type="ORF">CDAR_29281</name>
</gene>
<comment type="caution">
    <text evidence="1">The sequence shown here is derived from an EMBL/GenBank/DDBJ whole genome shotgun (WGS) entry which is preliminary data.</text>
</comment>